<dbReference type="HOGENOM" id="CLU_001265_59_1_1"/>
<evidence type="ECO:0000313" key="5">
    <source>
        <dbReference type="EnsemblMetazoa" id="CapteP173843"/>
    </source>
</evidence>
<dbReference type="EMBL" id="AMQN01010334">
    <property type="status" value="NOT_ANNOTATED_CDS"/>
    <property type="molecule type" value="Genomic_DNA"/>
</dbReference>
<feature type="domain" description="Major facilitator superfamily (MFS) profile" evidence="3">
    <location>
        <begin position="237"/>
        <end position="431"/>
    </location>
</feature>
<feature type="transmembrane region" description="Helical" evidence="2">
    <location>
        <begin position="168"/>
        <end position="192"/>
    </location>
</feature>
<dbReference type="PANTHER" id="PTHR11360:SF284">
    <property type="entry name" value="EG:103B4.3 PROTEIN-RELATED"/>
    <property type="match status" value="1"/>
</dbReference>
<keyword evidence="6" id="KW-1185">Reference proteome</keyword>
<keyword evidence="2" id="KW-1133">Transmembrane helix</keyword>
<comment type="subcellular location">
    <subcellularLocation>
        <location evidence="1">Membrane</location>
        <topology evidence="1">Multi-pass membrane protein</topology>
    </subcellularLocation>
</comment>
<feature type="transmembrane region" description="Helical" evidence="2">
    <location>
        <begin position="331"/>
        <end position="349"/>
    </location>
</feature>
<reference evidence="5" key="3">
    <citation type="submission" date="2015-06" db="UniProtKB">
        <authorList>
            <consortium name="EnsemblMetazoa"/>
        </authorList>
    </citation>
    <scope>IDENTIFICATION</scope>
</reference>
<dbReference type="Proteomes" id="UP000014760">
    <property type="component" value="Unassembled WGS sequence"/>
</dbReference>
<feature type="transmembrane region" description="Helical" evidence="2">
    <location>
        <begin position="85"/>
        <end position="103"/>
    </location>
</feature>
<dbReference type="AlphaFoldDB" id="R7U4V4"/>
<feature type="transmembrane region" description="Helical" evidence="2">
    <location>
        <begin position="142"/>
        <end position="162"/>
    </location>
</feature>
<dbReference type="EnsemblMetazoa" id="CapteT173843">
    <property type="protein sequence ID" value="CapteP173843"/>
    <property type="gene ID" value="CapteG173843"/>
</dbReference>
<dbReference type="GO" id="GO:0016020">
    <property type="term" value="C:membrane"/>
    <property type="evidence" value="ECO:0007669"/>
    <property type="project" value="UniProtKB-SubCell"/>
</dbReference>
<dbReference type="Pfam" id="PF07690">
    <property type="entry name" value="MFS_1"/>
    <property type="match status" value="1"/>
</dbReference>
<reference evidence="4 6" key="2">
    <citation type="journal article" date="2013" name="Nature">
        <title>Insights into bilaterian evolution from three spiralian genomes.</title>
        <authorList>
            <person name="Simakov O."/>
            <person name="Marletaz F."/>
            <person name="Cho S.J."/>
            <person name="Edsinger-Gonzales E."/>
            <person name="Havlak P."/>
            <person name="Hellsten U."/>
            <person name="Kuo D.H."/>
            <person name="Larsson T."/>
            <person name="Lv J."/>
            <person name="Arendt D."/>
            <person name="Savage R."/>
            <person name="Osoegawa K."/>
            <person name="de Jong P."/>
            <person name="Grimwood J."/>
            <person name="Chapman J.A."/>
            <person name="Shapiro H."/>
            <person name="Aerts A."/>
            <person name="Otillar R.P."/>
            <person name="Terry A.Y."/>
            <person name="Boore J.L."/>
            <person name="Grigoriev I.V."/>
            <person name="Lindberg D.R."/>
            <person name="Seaver E.C."/>
            <person name="Weisblat D.A."/>
            <person name="Putnam N.H."/>
            <person name="Rokhsar D.S."/>
        </authorList>
    </citation>
    <scope>NUCLEOTIDE SEQUENCE</scope>
    <source>
        <strain evidence="4 6">I ESC-2004</strain>
    </source>
</reference>
<dbReference type="InterPro" id="IPR050327">
    <property type="entry name" value="Proton-linked_MCT"/>
</dbReference>
<feature type="transmembrane region" description="Helical" evidence="2">
    <location>
        <begin position="238"/>
        <end position="261"/>
    </location>
</feature>
<organism evidence="4">
    <name type="scientific">Capitella teleta</name>
    <name type="common">Polychaete worm</name>
    <dbReference type="NCBI Taxonomy" id="283909"/>
    <lineage>
        <taxon>Eukaryota</taxon>
        <taxon>Metazoa</taxon>
        <taxon>Spiralia</taxon>
        <taxon>Lophotrochozoa</taxon>
        <taxon>Annelida</taxon>
        <taxon>Polychaeta</taxon>
        <taxon>Sedentaria</taxon>
        <taxon>Scolecida</taxon>
        <taxon>Capitellidae</taxon>
        <taxon>Capitella</taxon>
    </lineage>
</organism>
<reference evidence="6" key="1">
    <citation type="submission" date="2012-12" db="EMBL/GenBank/DDBJ databases">
        <authorList>
            <person name="Hellsten U."/>
            <person name="Grimwood J."/>
            <person name="Chapman J.A."/>
            <person name="Shapiro H."/>
            <person name="Aerts A."/>
            <person name="Otillar R.P."/>
            <person name="Terry A.Y."/>
            <person name="Boore J.L."/>
            <person name="Simakov O."/>
            <person name="Marletaz F."/>
            <person name="Cho S.-J."/>
            <person name="Edsinger-Gonzales E."/>
            <person name="Havlak P."/>
            <person name="Kuo D.-H."/>
            <person name="Larsson T."/>
            <person name="Lv J."/>
            <person name="Arendt D."/>
            <person name="Savage R."/>
            <person name="Osoegawa K."/>
            <person name="de Jong P."/>
            <person name="Lindberg D.R."/>
            <person name="Seaver E.C."/>
            <person name="Weisblat D.A."/>
            <person name="Putnam N.H."/>
            <person name="Grigoriev I.V."/>
            <person name="Rokhsar D.S."/>
        </authorList>
    </citation>
    <scope>NUCLEOTIDE SEQUENCE</scope>
    <source>
        <strain evidence="6">I ESC-2004</strain>
    </source>
</reference>
<dbReference type="InterPro" id="IPR036259">
    <property type="entry name" value="MFS_trans_sf"/>
</dbReference>
<feature type="transmembrane region" description="Helical" evidence="2">
    <location>
        <begin position="307"/>
        <end position="325"/>
    </location>
</feature>
<accession>R7U4V4</accession>
<feature type="transmembrane region" description="Helical" evidence="2">
    <location>
        <begin position="401"/>
        <end position="421"/>
    </location>
</feature>
<dbReference type="Gene3D" id="1.20.1250.20">
    <property type="entry name" value="MFS general substrate transporter like domains"/>
    <property type="match status" value="2"/>
</dbReference>
<name>R7U4V4_CAPTE</name>
<dbReference type="OMA" id="DTGYFYH"/>
<dbReference type="GO" id="GO:0008028">
    <property type="term" value="F:monocarboxylic acid transmembrane transporter activity"/>
    <property type="evidence" value="ECO:0007669"/>
    <property type="project" value="TreeGrafter"/>
</dbReference>
<evidence type="ECO:0000256" key="2">
    <source>
        <dbReference type="SAM" id="Phobius"/>
    </source>
</evidence>
<proteinExistence type="predicted"/>
<dbReference type="EMBL" id="KB307587">
    <property type="protein sequence ID" value="ELT98726.1"/>
    <property type="molecule type" value="Genomic_DNA"/>
</dbReference>
<sequence>MTKARRSLPVLDGGWGWVIVFSASLTQFIFGMICRGNGVFFLEFLDKFGGSATATSWVFALKMALWSGFGPIATMLSARFSCRSVACCGALLMFIGLLGTSVANHLGLAYMSMGLVLGIGLSFNTVPAIIITGEYFEKKKGVAMAIATIGSGIGAFASPPLIQFLFSFYGFMGALMLIAAIAGHSMVGALMLRPLEEHYGRKETQAPDEKEISSLDIDATKTTFCSRFDWALFREKSFLFFFLLSIMVAFCFGAGISFLPALAVQKGISPQNAAFLLSLFGVLDTVCIIPCGMLFDYRPLRTRPKRRITMFFLFTLLLTLSTGMLPLYTSYSWMVTWSLIRGIGSGVFMSQRLTVLADMLGKERAPRALGFQILSLSLGSMLSRTIGGLLKDYCNTYEPTFYIGGIGSSVLVIGFLIYHNFFNKELNVEKS</sequence>
<dbReference type="PROSITE" id="PS50850">
    <property type="entry name" value="MFS"/>
    <property type="match status" value="1"/>
</dbReference>
<feature type="transmembrane region" description="Helical" evidence="2">
    <location>
        <begin position="109"/>
        <end position="130"/>
    </location>
</feature>
<dbReference type="OrthoDB" id="6286464at2759"/>
<dbReference type="SUPFAM" id="SSF103473">
    <property type="entry name" value="MFS general substrate transporter"/>
    <property type="match status" value="1"/>
</dbReference>
<keyword evidence="2" id="KW-0812">Transmembrane</keyword>
<dbReference type="InterPro" id="IPR020846">
    <property type="entry name" value="MFS_dom"/>
</dbReference>
<evidence type="ECO:0000256" key="1">
    <source>
        <dbReference type="ARBA" id="ARBA00004141"/>
    </source>
</evidence>
<dbReference type="InterPro" id="IPR011701">
    <property type="entry name" value="MFS"/>
</dbReference>
<feature type="transmembrane region" description="Helical" evidence="2">
    <location>
        <begin position="12"/>
        <end position="33"/>
    </location>
</feature>
<feature type="transmembrane region" description="Helical" evidence="2">
    <location>
        <begin position="53"/>
        <end position="73"/>
    </location>
</feature>
<feature type="transmembrane region" description="Helical" evidence="2">
    <location>
        <begin position="369"/>
        <end position="389"/>
    </location>
</feature>
<feature type="transmembrane region" description="Helical" evidence="2">
    <location>
        <begin position="273"/>
        <end position="295"/>
    </location>
</feature>
<keyword evidence="2" id="KW-0472">Membrane</keyword>
<protein>
    <recommendedName>
        <fullName evidence="3">Major facilitator superfamily (MFS) profile domain-containing protein</fullName>
    </recommendedName>
</protein>
<evidence type="ECO:0000313" key="4">
    <source>
        <dbReference type="EMBL" id="ELT98726.1"/>
    </source>
</evidence>
<evidence type="ECO:0000259" key="3">
    <source>
        <dbReference type="PROSITE" id="PS50850"/>
    </source>
</evidence>
<dbReference type="PANTHER" id="PTHR11360">
    <property type="entry name" value="MONOCARBOXYLATE TRANSPORTER"/>
    <property type="match status" value="1"/>
</dbReference>
<evidence type="ECO:0000313" key="6">
    <source>
        <dbReference type="Proteomes" id="UP000014760"/>
    </source>
</evidence>
<gene>
    <name evidence="4" type="ORF">CAPTEDRAFT_173843</name>
</gene>